<feature type="transmembrane region" description="Helical" evidence="1">
    <location>
        <begin position="418"/>
        <end position="438"/>
    </location>
</feature>
<evidence type="ECO:0000313" key="2">
    <source>
        <dbReference type="Proteomes" id="UP001652628"/>
    </source>
</evidence>
<feature type="transmembrane region" description="Helical" evidence="1">
    <location>
        <begin position="301"/>
        <end position="319"/>
    </location>
</feature>
<keyword evidence="1" id="KW-0472">Membrane</keyword>
<keyword evidence="2" id="KW-1185">Reference proteome</keyword>
<feature type="transmembrane region" description="Helical" evidence="1">
    <location>
        <begin position="141"/>
        <end position="164"/>
    </location>
</feature>
<keyword evidence="1" id="KW-1133">Transmembrane helix</keyword>
<reference evidence="3" key="1">
    <citation type="submission" date="2025-08" db="UniProtKB">
        <authorList>
            <consortium name="RefSeq"/>
        </authorList>
    </citation>
    <scope>IDENTIFICATION</scope>
</reference>
<dbReference type="AlphaFoldDB" id="A0AB39ZJ85"/>
<accession>A0AB39ZJ85</accession>
<evidence type="ECO:0000313" key="3">
    <source>
        <dbReference type="RefSeq" id="XP_016937003.3"/>
    </source>
</evidence>
<organism evidence="2 3">
    <name type="scientific">Drosophila suzukii</name>
    <name type="common">Spotted-wing drosophila fruit fly</name>
    <dbReference type="NCBI Taxonomy" id="28584"/>
    <lineage>
        <taxon>Eukaryota</taxon>
        <taxon>Metazoa</taxon>
        <taxon>Ecdysozoa</taxon>
        <taxon>Arthropoda</taxon>
        <taxon>Hexapoda</taxon>
        <taxon>Insecta</taxon>
        <taxon>Pterygota</taxon>
        <taxon>Neoptera</taxon>
        <taxon>Endopterygota</taxon>
        <taxon>Diptera</taxon>
        <taxon>Brachycera</taxon>
        <taxon>Muscomorpha</taxon>
        <taxon>Ephydroidea</taxon>
        <taxon>Drosophilidae</taxon>
        <taxon>Drosophila</taxon>
        <taxon>Sophophora</taxon>
    </lineage>
</organism>
<feature type="transmembrane region" description="Helical" evidence="1">
    <location>
        <begin position="84"/>
        <end position="103"/>
    </location>
</feature>
<feature type="transmembrane region" description="Helical" evidence="1">
    <location>
        <begin position="382"/>
        <end position="403"/>
    </location>
</feature>
<gene>
    <name evidence="3" type="primary">LOC108015194</name>
</gene>
<dbReference type="Proteomes" id="UP001652628">
    <property type="component" value="Chromosome X"/>
</dbReference>
<feature type="transmembrane region" description="Helical" evidence="1">
    <location>
        <begin position="326"/>
        <end position="344"/>
    </location>
</feature>
<feature type="transmembrane region" description="Helical" evidence="1">
    <location>
        <begin position="53"/>
        <end position="72"/>
    </location>
</feature>
<evidence type="ECO:0000256" key="1">
    <source>
        <dbReference type="SAM" id="Phobius"/>
    </source>
</evidence>
<keyword evidence="1" id="KW-0812">Transmembrane</keyword>
<feature type="transmembrane region" description="Helical" evidence="1">
    <location>
        <begin position="261"/>
        <end position="281"/>
    </location>
</feature>
<feature type="transmembrane region" description="Helical" evidence="1">
    <location>
        <begin position="187"/>
        <end position="207"/>
    </location>
</feature>
<name>A0AB39ZJ85_DROSZ</name>
<protein>
    <submittedName>
        <fullName evidence="3">Uncharacterized protein</fullName>
    </submittedName>
</protein>
<sequence length="483" mass="54221">MTNVWAKVVLKFFKYAPSYVVCLSFLPCGMIFGYTICAFVAERNLNAGLVYYGPLILGACWALVTALAMLTVKFVKKCIIYWQPWLLLAAGVFNLIASCFYFADGFDHVGAYISYVAHSMTFVAGYSFLHTISSKGSRALFLSGSCSCYLLGVASAVSLIVSAYSRNVKQFAGQSTVATTEQLIEGIYLNFAGTYLSVAAAVLAIVVGQKVLHFLGTVDLVNSMDNDLRIANSNGSIFEKRSEVIKRLQFFYVTKNQQWNMMLLLLFTEAVQFALFVYYVYWFALNPAIRLTSEFSGIDAMFWVIFGGSLLALVCQWFFSVKVTFVGTQVALLFFTLLAMILCSVTESRWSLWLLLVLFGMSYSSQQIALMEVTHLRFTECIICVSYILKLVCTSIVYFYFVADAKNSYFYATDSSTLMAQGFVFLIITALLALVVGMKVPRTHRAQLLEIQYEVYGIIFMKHQIEQLNVRWLNDGTIPTINQ</sequence>
<feature type="transmembrane region" description="Helical" evidence="1">
    <location>
        <begin position="20"/>
        <end position="41"/>
    </location>
</feature>
<proteinExistence type="predicted"/>
<dbReference type="RefSeq" id="XP_016937003.3">
    <property type="nucleotide sequence ID" value="XM_017081514.4"/>
</dbReference>
<dbReference type="GeneID" id="108015194"/>
<feature type="transmembrane region" description="Helical" evidence="1">
    <location>
        <begin position="109"/>
        <end position="129"/>
    </location>
</feature>